<gene>
    <name evidence="6" type="ORF">UFOVP1031_19</name>
    <name evidence="7" type="ORF">UFOVP1172_116</name>
    <name evidence="8" type="ORF">UFOVP1240_21</name>
    <name evidence="9" type="ORF">UFOVP1486_78</name>
    <name evidence="11" type="ORF">UFOVP1578_91</name>
    <name evidence="10" type="ORF">UFOVP1630_83</name>
    <name evidence="2" type="ORF">UFOVP288_38</name>
    <name evidence="3" type="ORF">UFOVP573_77</name>
    <name evidence="4" type="ORF">UFOVP769_38</name>
    <name evidence="5" type="ORF">UFOVP962_6</name>
</gene>
<reference evidence="4" key="1">
    <citation type="submission" date="2020-04" db="EMBL/GenBank/DDBJ databases">
        <authorList>
            <person name="Chiriac C."/>
            <person name="Salcher M."/>
            <person name="Ghai R."/>
            <person name="Kavagutti S V."/>
        </authorList>
    </citation>
    <scope>NUCLEOTIDE SEQUENCE</scope>
</reference>
<accession>A0A6J5NV74</accession>
<dbReference type="EMBL" id="LR797492">
    <property type="protein sequence ID" value="CAB4220129.1"/>
    <property type="molecule type" value="Genomic_DNA"/>
</dbReference>
<evidence type="ECO:0000313" key="9">
    <source>
        <dbReference type="EMBL" id="CAB4216147.1"/>
    </source>
</evidence>
<dbReference type="EMBL" id="LR796917">
    <property type="protein sequence ID" value="CAB4173726.1"/>
    <property type="molecule type" value="Genomic_DNA"/>
</dbReference>
<protein>
    <submittedName>
        <fullName evidence="4">Glyco_tranf_GTA_type domain containing protein</fullName>
    </submittedName>
</protein>
<proteinExistence type="predicted"/>
<evidence type="ECO:0000313" key="4">
    <source>
        <dbReference type="EMBL" id="CAB4161191.1"/>
    </source>
</evidence>
<dbReference type="EMBL" id="LR796980">
    <property type="protein sequence ID" value="CAB4178985.1"/>
    <property type="molecule type" value="Genomic_DNA"/>
</dbReference>
<evidence type="ECO:0000313" key="5">
    <source>
        <dbReference type="EMBL" id="CAB4173726.1"/>
    </source>
</evidence>
<dbReference type="Gene3D" id="3.90.550.10">
    <property type="entry name" value="Spore Coat Polysaccharide Biosynthesis Protein SpsA, Chain A"/>
    <property type="match status" value="1"/>
</dbReference>
<dbReference type="CDD" id="cd00761">
    <property type="entry name" value="Glyco_tranf_GTA_type"/>
    <property type="match status" value="1"/>
</dbReference>
<evidence type="ECO:0000313" key="10">
    <source>
        <dbReference type="EMBL" id="CAB4220129.1"/>
    </source>
</evidence>
<dbReference type="EMBL" id="LR797130">
    <property type="protein sequence ID" value="CAB4188812.1"/>
    <property type="molecule type" value="Genomic_DNA"/>
</dbReference>
<evidence type="ECO:0000313" key="3">
    <source>
        <dbReference type="EMBL" id="CAB4150949.1"/>
    </source>
</evidence>
<dbReference type="EMBL" id="LR796548">
    <property type="protein sequence ID" value="CAB4150949.1"/>
    <property type="molecule type" value="Genomic_DNA"/>
</dbReference>
<dbReference type="EMBL" id="LR797434">
    <property type="protein sequence ID" value="CAB4216147.1"/>
    <property type="molecule type" value="Genomic_DNA"/>
</dbReference>
<evidence type="ECO:0000313" key="8">
    <source>
        <dbReference type="EMBL" id="CAB4191945.1"/>
    </source>
</evidence>
<dbReference type="InterPro" id="IPR029044">
    <property type="entry name" value="Nucleotide-diphossugar_trans"/>
</dbReference>
<evidence type="ECO:0000313" key="11">
    <source>
        <dbReference type="EMBL" id="CAB5230737.1"/>
    </source>
</evidence>
<sequence length="240" mass="26605">MLLTIYIPTYRRDSLDGCLDSIIYQSNSNIEIIISDNDQDGYARGIAHKYKNYVTDYSVRKQNIGCDGNCLHGITAGTGEYVWVLGDDDILISGAIDTIMPMLNGVDRVMQFAPHSGEVLPGFSGTMIELMNKLNDKSYVVAATLASMNVWRREVMDFKIGVKHLDSRNVLAWAGIGCNTVSIPSVPTVLVNDTNLFQFKDFDNVMSEYCDALSSIDGVDKFIFNDANKWNFVNASVGAR</sequence>
<evidence type="ECO:0000313" key="6">
    <source>
        <dbReference type="EMBL" id="CAB4178985.1"/>
    </source>
</evidence>
<dbReference type="InterPro" id="IPR001173">
    <property type="entry name" value="Glyco_trans_2-like"/>
</dbReference>
<organism evidence="4">
    <name type="scientific">uncultured Caudovirales phage</name>
    <dbReference type="NCBI Taxonomy" id="2100421"/>
    <lineage>
        <taxon>Viruses</taxon>
        <taxon>Duplodnaviria</taxon>
        <taxon>Heunggongvirae</taxon>
        <taxon>Uroviricota</taxon>
        <taxon>Caudoviricetes</taxon>
        <taxon>Peduoviridae</taxon>
        <taxon>Maltschvirus</taxon>
        <taxon>Maltschvirus maltsch</taxon>
    </lineage>
</organism>
<feature type="domain" description="Glycosyltransferase 2-like" evidence="1">
    <location>
        <begin position="4"/>
        <end position="97"/>
    </location>
</feature>
<dbReference type="EMBL" id="LR798423">
    <property type="protein sequence ID" value="CAB5230737.1"/>
    <property type="molecule type" value="Genomic_DNA"/>
</dbReference>
<dbReference type="Pfam" id="PF00535">
    <property type="entry name" value="Glycos_transf_2"/>
    <property type="match status" value="1"/>
</dbReference>
<name>A0A6J5NV74_9CAUD</name>
<dbReference type="EMBL" id="LR797180">
    <property type="protein sequence ID" value="CAB4191945.1"/>
    <property type="molecule type" value="Genomic_DNA"/>
</dbReference>
<dbReference type="SUPFAM" id="SSF53448">
    <property type="entry name" value="Nucleotide-diphospho-sugar transferases"/>
    <property type="match status" value="1"/>
</dbReference>
<evidence type="ECO:0000313" key="7">
    <source>
        <dbReference type="EMBL" id="CAB4188812.1"/>
    </source>
</evidence>
<dbReference type="EMBL" id="LR796709">
    <property type="protein sequence ID" value="CAB4161191.1"/>
    <property type="molecule type" value="Genomic_DNA"/>
</dbReference>
<evidence type="ECO:0000313" key="2">
    <source>
        <dbReference type="EMBL" id="CAB4135636.1"/>
    </source>
</evidence>
<evidence type="ECO:0000259" key="1">
    <source>
        <dbReference type="Pfam" id="PF00535"/>
    </source>
</evidence>
<dbReference type="EMBL" id="LR796305">
    <property type="protein sequence ID" value="CAB4135636.1"/>
    <property type="molecule type" value="Genomic_DNA"/>
</dbReference>